<dbReference type="PANTHER" id="PTHR22930">
    <property type="match status" value="1"/>
</dbReference>
<evidence type="ECO:0000313" key="10">
    <source>
        <dbReference type="RefSeq" id="XP_025410709.1"/>
    </source>
</evidence>
<evidence type="ECO:0000256" key="7">
    <source>
        <dbReference type="ARBA" id="ARBA00023242"/>
    </source>
</evidence>
<evidence type="ECO:0000256" key="1">
    <source>
        <dbReference type="ARBA" id="ARBA00001968"/>
    </source>
</evidence>
<evidence type="ECO:0000256" key="6">
    <source>
        <dbReference type="ARBA" id="ARBA00022801"/>
    </source>
</evidence>
<comment type="subcellular location">
    <subcellularLocation>
        <location evidence="2">Nucleus</location>
    </subcellularLocation>
</comment>
<dbReference type="Proteomes" id="UP000694846">
    <property type="component" value="Unplaced"/>
</dbReference>
<keyword evidence="4" id="KW-0540">Nuclease</keyword>
<dbReference type="AlphaFoldDB" id="A0A8B8FII6"/>
<name>A0A8B8FII6_9HEMI</name>
<sequence length="319" mass="36705">MDTRNRTSMNKKKIVAAAGLVAVYNYMLKRKNISKWVKNWIANRNVFGHMSLLRELSDNEPNDLKKYLRMTASDFNNLLDLLRPHISKQDTVMRQAIPPEERLIATLRFLATGRSYEDLKFSTGIAAQTLGYIIPETCKVIFDVLKKEYLKTPQTKKEWKEVAEGFKDRWQMINCGGCIDGKHIHITQPAKSGALYYNYKNFYSVVLMAVVNHNYEFIYADVGKQGRISDGGVIQATSFHNRLQNGSLNLPTNSECDEGLNFVFIADEAFALEKHILKPYPQKKLDYQKRIYNYRLARARNVVENAFGLIANRFRIMGG</sequence>
<comment type="cofactor">
    <cofactor evidence="1">
        <name>a divalent metal cation</name>
        <dbReference type="ChEBI" id="CHEBI:60240"/>
    </cofactor>
</comment>
<dbReference type="Pfam" id="PF13359">
    <property type="entry name" value="DDE_Tnp_4"/>
    <property type="match status" value="1"/>
</dbReference>
<dbReference type="OrthoDB" id="6608277at2759"/>
<evidence type="ECO:0000313" key="9">
    <source>
        <dbReference type="Proteomes" id="UP000694846"/>
    </source>
</evidence>
<dbReference type="PANTHER" id="PTHR22930:SF284">
    <property type="entry name" value="DDE TNP4 DOMAIN-CONTAINING PROTEIN"/>
    <property type="match status" value="1"/>
</dbReference>
<organism evidence="9 10">
    <name type="scientific">Sipha flava</name>
    <name type="common">yellow sugarcane aphid</name>
    <dbReference type="NCBI Taxonomy" id="143950"/>
    <lineage>
        <taxon>Eukaryota</taxon>
        <taxon>Metazoa</taxon>
        <taxon>Ecdysozoa</taxon>
        <taxon>Arthropoda</taxon>
        <taxon>Hexapoda</taxon>
        <taxon>Insecta</taxon>
        <taxon>Pterygota</taxon>
        <taxon>Neoptera</taxon>
        <taxon>Paraneoptera</taxon>
        <taxon>Hemiptera</taxon>
        <taxon>Sternorrhyncha</taxon>
        <taxon>Aphidomorpha</taxon>
        <taxon>Aphidoidea</taxon>
        <taxon>Aphididae</taxon>
        <taxon>Sipha</taxon>
    </lineage>
</organism>
<evidence type="ECO:0000256" key="3">
    <source>
        <dbReference type="ARBA" id="ARBA00006958"/>
    </source>
</evidence>
<accession>A0A8B8FII6</accession>
<dbReference type="InterPro" id="IPR027806">
    <property type="entry name" value="HARBI1_dom"/>
</dbReference>
<proteinExistence type="inferred from homology"/>
<dbReference type="GO" id="GO:0005634">
    <property type="term" value="C:nucleus"/>
    <property type="evidence" value="ECO:0007669"/>
    <property type="project" value="UniProtKB-SubCell"/>
</dbReference>
<keyword evidence="5" id="KW-0479">Metal-binding</keyword>
<gene>
    <name evidence="10" type="primary">LOC112683766</name>
</gene>
<dbReference type="GeneID" id="112683766"/>
<dbReference type="InterPro" id="IPR045249">
    <property type="entry name" value="HARBI1-like"/>
</dbReference>
<dbReference type="GO" id="GO:0046872">
    <property type="term" value="F:metal ion binding"/>
    <property type="evidence" value="ECO:0007669"/>
    <property type="project" value="UniProtKB-KW"/>
</dbReference>
<dbReference type="RefSeq" id="XP_025410709.1">
    <property type="nucleotide sequence ID" value="XM_025554924.1"/>
</dbReference>
<keyword evidence="7" id="KW-0539">Nucleus</keyword>
<evidence type="ECO:0000256" key="5">
    <source>
        <dbReference type="ARBA" id="ARBA00022723"/>
    </source>
</evidence>
<dbReference type="GO" id="GO:0016787">
    <property type="term" value="F:hydrolase activity"/>
    <property type="evidence" value="ECO:0007669"/>
    <property type="project" value="UniProtKB-KW"/>
</dbReference>
<evidence type="ECO:0000259" key="8">
    <source>
        <dbReference type="Pfam" id="PF13359"/>
    </source>
</evidence>
<evidence type="ECO:0000256" key="2">
    <source>
        <dbReference type="ARBA" id="ARBA00004123"/>
    </source>
</evidence>
<keyword evidence="6" id="KW-0378">Hydrolase</keyword>
<reference evidence="10" key="1">
    <citation type="submission" date="2025-08" db="UniProtKB">
        <authorList>
            <consortium name="RefSeq"/>
        </authorList>
    </citation>
    <scope>IDENTIFICATION</scope>
    <source>
        <tissue evidence="10">Whole body</tissue>
    </source>
</reference>
<evidence type="ECO:0000256" key="4">
    <source>
        <dbReference type="ARBA" id="ARBA00022722"/>
    </source>
</evidence>
<protein>
    <submittedName>
        <fullName evidence="10">Uncharacterized protein LOC112683766</fullName>
    </submittedName>
</protein>
<dbReference type="GO" id="GO:0004518">
    <property type="term" value="F:nuclease activity"/>
    <property type="evidence" value="ECO:0007669"/>
    <property type="project" value="UniProtKB-KW"/>
</dbReference>
<keyword evidence="9" id="KW-1185">Reference proteome</keyword>
<comment type="similarity">
    <text evidence="3">Belongs to the HARBI1 family.</text>
</comment>
<feature type="domain" description="DDE Tnp4" evidence="8">
    <location>
        <begin position="179"/>
        <end position="317"/>
    </location>
</feature>